<dbReference type="AlphaFoldDB" id="A0A1M6M423"/>
<evidence type="ECO:0000313" key="2">
    <source>
        <dbReference type="Proteomes" id="UP000184536"/>
    </source>
</evidence>
<reference evidence="2" key="1">
    <citation type="submission" date="2016-11" db="EMBL/GenBank/DDBJ databases">
        <authorList>
            <person name="Varghese N."/>
            <person name="Submissions S."/>
        </authorList>
    </citation>
    <scope>NUCLEOTIDE SEQUENCE [LARGE SCALE GENOMIC DNA]</scope>
    <source>
        <strain evidence="2">DSM 17957</strain>
    </source>
</reference>
<dbReference type="Proteomes" id="UP000184536">
    <property type="component" value="Unassembled WGS sequence"/>
</dbReference>
<proteinExistence type="predicted"/>
<dbReference type="OrthoDB" id="2942871at2"/>
<sequence length="128" mass="14315">MGFGNPAAERMAIERTYEDTATVSRTTLQKINNISKHVPEDIYTDSICALVYSGSDKSQQMQAQNKIDYDAIIFFPPSLSILPGDKIALKRFGRDNPDSTIIYNFEVVGRPNVYATHQEVRVKDGDLA</sequence>
<accession>A0A1M6M423</accession>
<dbReference type="EMBL" id="FQZV01000041">
    <property type="protein sequence ID" value="SHJ78192.1"/>
    <property type="molecule type" value="Genomic_DNA"/>
</dbReference>
<dbReference type="RefSeq" id="WP_110941917.1">
    <property type="nucleotide sequence ID" value="NZ_FQZV01000041.1"/>
</dbReference>
<gene>
    <name evidence="1" type="ORF">SAMN02745975_02859</name>
</gene>
<keyword evidence="2" id="KW-1185">Reference proteome</keyword>
<organism evidence="1 2">
    <name type="scientific">Geosporobacter subterraneus DSM 17957</name>
    <dbReference type="NCBI Taxonomy" id="1121919"/>
    <lineage>
        <taxon>Bacteria</taxon>
        <taxon>Bacillati</taxon>
        <taxon>Bacillota</taxon>
        <taxon>Clostridia</taxon>
        <taxon>Peptostreptococcales</taxon>
        <taxon>Thermotaleaceae</taxon>
        <taxon>Geosporobacter</taxon>
    </lineage>
</organism>
<evidence type="ECO:0000313" key="1">
    <source>
        <dbReference type="EMBL" id="SHJ78192.1"/>
    </source>
</evidence>
<dbReference type="STRING" id="1121919.SAMN02745975_02859"/>
<name>A0A1M6M423_9FIRM</name>
<protein>
    <submittedName>
        <fullName evidence="1">Uncharacterized protein</fullName>
    </submittedName>
</protein>